<dbReference type="Proteomes" id="UP000579153">
    <property type="component" value="Unassembled WGS sequence"/>
</dbReference>
<dbReference type="SUPFAM" id="SSF51338">
    <property type="entry name" value="Composite domain of metallo-dependent hydrolases"/>
    <property type="match status" value="1"/>
</dbReference>
<name>A0A7W9LBU4_9ACTN</name>
<protein>
    <submittedName>
        <fullName evidence="2">Allantoinase</fullName>
        <ecNumber evidence="2">3.5.2.5</ecNumber>
    </submittedName>
</protein>
<dbReference type="Pfam" id="PF01979">
    <property type="entry name" value="Amidohydro_1"/>
    <property type="match status" value="1"/>
</dbReference>
<dbReference type="EMBL" id="JACHMB010000001">
    <property type="protein sequence ID" value="MBB5778060.1"/>
    <property type="molecule type" value="Genomic_DNA"/>
</dbReference>
<feature type="domain" description="Amidohydrolase-related" evidence="1">
    <location>
        <begin position="311"/>
        <end position="462"/>
    </location>
</feature>
<keyword evidence="3" id="KW-1185">Reference proteome</keyword>
<dbReference type="Gene3D" id="2.30.40.10">
    <property type="entry name" value="Urease, subunit C, domain 1"/>
    <property type="match status" value="1"/>
</dbReference>
<dbReference type="InterPro" id="IPR011059">
    <property type="entry name" value="Metal-dep_hydrolase_composite"/>
</dbReference>
<dbReference type="Gene3D" id="3.20.20.140">
    <property type="entry name" value="Metal-dependent hydrolases"/>
    <property type="match status" value="1"/>
</dbReference>
<gene>
    <name evidence="2" type="ORF">HD596_004816</name>
</gene>
<dbReference type="GO" id="GO:0006145">
    <property type="term" value="P:purine nucleobase catabolic process"/>
    <property type="evidence" value="ECO:0007669"/>
    <property type="project" value="TreeGrafter"/>
</dbReference>
<proteinExistence type="predicted"/>
<comment type="caution">
    <text evidence="2">The sequence shown here is derived from an EMBL/GenBank/DDBJ whole genome shotgun (WGS) entry which is preliminary data.</text>
</comment>
<dbReference type="EC" id="3.5.2.5" evidence="2"/>
<dbReference type="InterPro" id="IPR050138">
    <property type="entry name" value="DHOase/Allantoinase_Hydrolase"/>
</dbReference>
<dbReference type="InterPro" id="IPR032466">
    <property type="entry name" value="Metal_Hydrolase"/>
</dbReference>
<dbReference type="InterPro" id="IPR006680">
    <property type="entry name" value="Amidohydro-rel"/>
</dbReference>
<dbReference type="GO" id="GO:0005737">
    <property type="term" value="C:cytoplasm"/>
    <property type="evidence" value="ECO:0007669"/>
    <property type="project" value="TreeGrafter"/>
</dbReference>
<dbReference type="SUPFAM" id="SSF51556">
    <property type="entry name" value="Metallo-dependent hydrolases"/>
    <property type="match status" value="1"/>
</dbReference>
<evidence type="ECO:0000259" key="1">
    <source>
        <dbReference type="Pfam" id="PF01979"/>
    </source>
</evidence>
<organism evidence="2 3">
    <name type="scientific">Nonomuraea jabiensis</name>
    <dbReference type="NCBI Taxonomy" id="882448"/>
    <lineage>
        <taxon>Bacteria</taxon>
        <taxon>Bacillati</taxon>
        <taxon>Actinomycetota</taxon>
        <taxon>Actinomycetes</taxon>
        <taxon>Streptosporangiales</taxon>
        <taxon>Streptosporangiaceae</taxon>
        <taxon>Nonomuraea</taxon>
    </lineage>
</organism>
<sequence>MTDLLLKNVKVVTHEHDDPVEADIAIADGRIVRVEPGQSAAGEVIDGGGKLAFPGVVDAHQHWGIYNPLPEDTESESRASAQGGVTTALTYMRTGQYYLNRGGPYAEFFPEVLKQAEGRAYVDYGFHLAPMSSGHIGELPDLVERFGVPSFKIFMFYGGHGLHGRSDDQRAFLMLPEGERYDYAHFEFVMRGVQAARERLPELAGEISLSLHCETAEIMTAYTKLVEEAGDLSGLAAYSASRPPHSEGLAVFIASYLAHETGLANINLLHLSSAKALDAAVRMAATFPHIDFRREVTIGHLLADIDTASGIGAKVNPPIRPREDVEALWGHVLEGTVDWVVSDHACCREELKFGEPSDNVFVAKAGFGGAEYLLPGLITEGRRRGLPYGRIAALTSWNPAKRYGLRTKGTIAPGFDADICLVDPGQTWTVRAQDSESTQEYTPFEGFELTAKVTDTFVRGNHVLDAGKIVGRPVGRYVSRPA</sequence>
<dbReference type="PANTHER" id="PTHR43668">
    <property type="entry name" value="ALLANTOINASE"/>
    <property type="match status" value="1"/>
</dbReference>
<dbReference type="RefSeq" id="WP_313044665.1">
    <property type="nucleotide sequence ID" value="NZ_JACHMB010000001.1"/>
</dbReference>
<keyword evidence="2" id="KW-0378">Hydrolase</keyword>
<accession>A0A7W9LBU4</accession>
<dbReference type="AlphaFoldDB" id="A0A7W9LBU4"/>
<reference evidence="2 3" key="1">
    <citation type="submission" date="2020-08" db="EMBL/GenBank/DDBJ databases">
        <title>Sequencing the genomes of 1000 actinobacteria strains.</title>
        <authorList>
            <person name="Klenk H.-P."/>
        </authorList>
    </citation>
    <scope>NUCLEOTIDE SEQUENCE [LARGE SCALE GENOMIC DNA]</scope>
    <source>
        <strain evidence="2 3">DSM 45507</strain>
    </source>
</reference>
<dbReference type="GO" id="GO:0004038">
    <property type="term" value="F:allantoinase activity"/>
    <property type="evidence" value="ECO:0007669"/>
    <property type="project" value="UniProtKB-EC"/>
</dbReference>
<dbReference type="PANTHER" id="PTHR43668:SF2">
    <property type="entry name" value="ALLANTOINASE"/>
    <property type="match status" value="1"/>
</dbReference>
<evidence type="ECO:0000313" key="2">
    <source>
        <dbReference type="EMBL" id="MBB5778060.1"/>
    </source>
</evidence>
<evidence type="ECO:0000313" key="3">
    <source>
        <dbReference type="Proteomes" id="UP000579153"/>
    </source>
</evidence>